<reference evidence="3" key="1">
    <citation type="journal article" date="2019" name="Int. J. Syst. Evol. Microbiol.">
        <title>The Global Catalogue of Microorganisms (GCM) 10K type strain sequencing project: providing services to taxonomists for standard genome sequencing and annotation.</title>
        <authorList>
            <consortium name="The Broad Institute Genomics Platform"/>
            <consortium name="The Broad Institute Genome Sequencing Center for Infectious Disease"/>
            <person name="Wu L."/>
            <person name="Ma J."/>
        </authorList>
    </citation>
    <scope>NUCLEOTIDE SEQUENCE [LARGE SCALE GENOMIC DNA]</scope>
    <source>
        <strain evidence="3">TBRC 7912</strain>
    </source>
</reference>
<keyword evidence="1" id="KW-0472">Membrane</keyword>
<gene>
    <name evidence="2" type="ORF">ACFOYY_06100</name>
</gene>
<keyword evidence="1" id="KW-0812">Transmembrane</keyword>
<evidence type="ECO:0000313" key="3">
    <source>
        <dbReference type="Proteomes" id="UP001595698"/>
    </source>
</evidence>
<dbReference type="InterPro" id="IPR027417">
    <property type="entry name" value="P-loop_NTPase"/>
</dbReference>
<evidence type="ECO:0000313" key="2">
    <source>
        <dbReference type="EMBL" id="MFC3979680.1"/>
    </source>
</evidence>
<feature type="transmembrane region" description="Helical" evidence="1">
    <location>
        <begin position="149"/>
        <end position="177"/>
    </location>
</feature>
<proteinExistence type="predicted"/>
<comment type="caution">
    <text evidence="2">The sequence shown here is derived from an EMBL/GenBank/DDBJ whole genome shotgun (WGS) entry which is preliminary data.</text>
</comment>
<sequence length="721" mass="78217">MTEVQHLRIVRDAADAPTLPLGNETEPAQSGTELAAQIFDGEIVDDGEPQAQAEAGLPALRTIRLPLPLPVPSERTVTIARGALAAAVTTAQGSHSWTVRAWDSLTLGVYRRQIRSAEAAGDREALAEWQERHHQAITRRRDRLAGLPVLAWSMTKFAGGVLAGGVVLTVGASTLVWAVGAAEWMTIPRAIATAIRWGVSTVEVLLGPALVAAPVAIGWAAWREGRRRSEVPAWVAGDSDDTPTGRDVIPDESAILAALRHLELAPLNKAFKSGWRPRFVLPTERDGKGYHTQLELPRGVNVEMINNKKKLLAHNLVRFPVEVWPTEPRDKPGVLDLWVADQGALSGPVDPWPLLHKGSADYFRGVPVAVDIRGRTIIGRLSEANYAAAGMMGSGKSTLFITLLLGALLDPLVTAEVFVMADNADYEPMQPRLRTLRTGQGDDVVEACMAALRRTYNELSVRGKALREHDARAVTRELAEKDERLRPRILVIDECQALFMHEEFGEEAAEIAVKLESAARKYAVTLMYATPEPSTDSLPRRLISITSNKACFAIGDQLSNDAILGTGSYKAGISAVGLVPKTDEGPGDVGTFMGRGFTPRPGLLRGYYVSQSDARAVVERAMKLREQAGITSGTPERRDLLEDLAAVLGGQTIKAADVPALLREHAPQWAPYRSLTGKQLVADLADLGVKVPSTGNRWEIDAALIREALNRRQADEEQDES</sequence>
<evidence type="ECO:0000256" key="1">
    <source>
        <dbReference type="SAM" id="Phobius"/>
    </source>
</evidence>
<dbReference type="EMBL" id="JBHSBC010000004">
    <property type="protein sequence ID" value="MFC3979680.1"/>
    <property type="molecule type" value="Genomic_DNA"/>
</dbReference>
<accession>A0ABV8EVD9</accession>
<dbReference type="SUPFAM" id="SSF52540">
    <property type="entry name" value="P-loop containing nucleoside triphosphate hydrolases"/>
    <property type="match status" value="1"/>
</dbReference>
<feature type="transmembrane region" description="Helical" evidence="1">
    <location>
        <begin position="197"/>
        <end position="222"/>
    </location>
</feature>
<protein>
    <recommendedName>
        <fullName evidence="4">Cell division protein FtsK</fullName>
    </recommendedName>
</protein>
<dbReference type="Proteomes" id="UP001595698">
    <property type="component" value="Unassembled WGS sequence"/>
</dbReference>
<organism evidence="2 3">
    <name type="scientific">Streptosporangium jomthongense</name>
    <dbReference type="NCBI Taxonomy" id="1193683"/>
    <lineage>
        <taxon>Bacteria</taxon>
        <taxon>Bacillati</taxon>
        <taxon>Actinomycetota</taxon>
        <taxon>Actinomycetes</taxon>
        <taxon>Streptosporangiales</taxon>
        <taxon>Streptosporangiaceae</taxon>
        <taxon>Streptosporangium</taxon>
    </lineage>
</organism>
<evidence type="ECO:0008006" key="4">
    <source>
        <dbReference type="Google" id="ProtNLM"/>
    </source>
</evidence>
<dbReference type="RefSeq" id="WP_386188504.1">
    <property type="nucleotide sequence ID" value="NZ_JBHSBC010000004.1"/>
</dbReference>
<keyword evidence="1" id="KW-1133">Transmembrane helix</keyword>
<keyword evidence="3" id="KW-1185">Reference proteome</keyword>
<dbReference type="Gene3D" id="3.40.50.300">
    <property type="entry name" value="P-loop containing nucleotide triphosphate hydrolases"/>
    <property type="match status" value="1"/>
</dbReference>
<name>A0ABV8EVD9_9ACTN</name>